<evidence type="ECO:0000256" key="8">
    <source>
        <dbReference type="ARBA" id="ARBA00022741"/>
    </source>
</evidence>
<evidence type="ECO:0000256" key="5">
    <source>
        <dbReference type="ARBA" id="ARBA00022679"/>
    </source>
</evidence>
<evidence type="ECO:0000256" key="6">
    <source>
        <dbReference type="ARBA" id="ARBA00022694"/>
    </source>
</evidence>
<dbReference type="GO" id="GO:0003725">
    <property type="term" value="F:double-stranded RNA binding"/>
    <property type="evidence" value="ECO:0007669"/>
    <property type="project" value="InterPro"/>
</dbReference>
<dbReference type="Pfam" id="PF01300">
    <property type="entry name" value="Sua5_yciO_yrdC"/>
    <property type="match status" value="1"/>
</dbReference>
<dbReference type="Pfam" id="PF04994">
    <property type="entry name" value="TfoX_C"/>
    <property type="match status" value="1"/>
</dbReference>
<reference evidence="13 14" key="1">
    <citation type="journal article" date="2019" name="ISME J.">
        <title>Deianiraea, an extracellular bacterium associated with the ciliate Paramecium, suggests an alternative scenario for the evolution of Rickettsiales.</title>
        <authorList>
            <person name="Castelli M."/>
            <person name="Sabaneyeva E."/>
            <person name="Lanzoni O."/>
            <person name="Lebedeva N."/>
            <person name="Floriano A.M."/>
            <person name="Gaiarsa S."/>
            <person name="Benken K."/>
            <person name="Modeo L."/>
            <person name="Bandi C."/>
            <person name="Potekhin A."/>
            <person name="Sassera D."/>
            <person name="Petroni G."/>
        </authorList>
    </citation>
    <scope>NUCLEOTIDE SEQUENCE [LARGE SCALE GENOMIC DNA]</scope>
    <source>
        <strain evidence="13">CyL4-1</strain>
    </source>
</reference>
<keyword evidence="5" id="KW-0808">Transferase</keyword>
<dbReference type="GO" id="GO:0008033">
    <property type="term" value="P:tRNA processing"/>
    <property type="evidence" value="ECO:0007669"/>
    <property type="project" value="UniProtKB-KW"/>
</dbReference>
<keyword evidence="7" id="KW-0548">Nucleotidyltransferase</keyword>
<dbReference type="OrthoDB" id="9814580at2"/>
<evidence type="ECO:0000256" key="11">
    <source>
        <dbReference type="ARBA" id="ARBA00048366"/>
    </source>
</evidence>
<protein>
    <recommendedName>
        <fullName evidence="10">L-threonylcarbamoyladenylate synthase</fullName>
        <ecNumber evidence="3">2.7.7.87</ecNumber>
    </recommendedName>
    <alternativeName>
        <fullName evidence="10">L-threonylcarbamoyladenylate synthase</fullName>
    </alternativeName>
</protein>
<evidence type="ECO:0000256" key="2">
    <source>
        <dbReference type="ARBA" id="ARBA00007663"/>
    </source>
</evidence>
<dbReference type="Gene3D" id="3.90.870.10">
    <property type="entry name" value="DHBP synthase"/>
    <property type="match status" value="1"/>
</dbReference>
<dbReference type="InterPro" id="IPR006070">
    <property type="entry name" value="Sua5-like_dom"/>
</dbReference>
<dbReference type="PANTHER" id="PTHR17490:SF16">
    <property type="entry name" value="THREONYLCARBAMOYL-AMP SYNTHASE"/>
    <property type="match status" value="1"/>
</dbReference>
<dbReference type="GO" id="GO:0061710">
    <property type="term" value="F:L-threonylcarbamoyladenylate synthase"/>
    <property type="evidence" value="ECO:0007669"/>
    <property type="project" value="UniProtKB-EC"/>
</dbReference>
<evidence type="ECO:0000259" key="12">
    <source>
        <dbReference type="PROSITE" id="PS51163"/>
    </source>
</evidence>
<evidence type="ECO:0000256" key="1">
    <source>
        <dbReference type="ARBA" id="ARBA00004496"/>
    </source>
</evidence>
<keyword evidence="8" id="KW-0547">Nucleotide-binding</keyword>
<organism evidence="13 14">
    <name type="scientific">Candidatus Deianiraea vastatrix</name>
    <dbReference type="NCBI Taxonomy" id="2163644"/>
    <lineage>
        <taxon>Bacteria</taxon>
        <taxon>Pseudomonadati</taxon>
        <taxon>Pseudomonadota</taxon>
        <taxon>Alphaproteobacteria</taxon>
        <taxon>Rickettsiales</taxon>
        <taxon>Candidatus Deianiraeaceae</taxon>
        <taxon>Candidatus Deianiraea</taxon>
    </lineage>
</organism>
<dbReference type="InterPro" id="IPR017945">
    <property type="entry name" value="DHBP_synth_RibB-like_a/b_dom"/>
</dbReference>
<comment type="similarity">
    <text evidence="2">Belongs to the SUA5 family.</text>
</comment>
<dbReference type="RefSeq" id="WP_161982839.1">
    <property type="nucleotide sequence ID" value="NZ_CP029077.1"/>
</dbReference>
<dbReference type="PANTHER" id="PTHR17490">
    <property type="entry name" value="SUA5"/>
    <property type="match status" value="1"/>
</dbReference>
<gene>
    <name evidence="13" type="ORF">Deia_00686</name>
</gene>
<name>A0A5B8XID5_9RICK</name>
<keyword evidence="14" id="KW-1185">Reference proteome</keyword>
<dbReference type="SUPFAM" id="SSF55821">
    <property type="entry name" value="YrdC/RibB"/>
    <property type="match status" value="1"/>
</dbReference>
<dbReference type="Gene3D" id="1.10.150.20">
    <property type="entry name" value="5' to 3' exonuclease, C-terminal subdomain"/>
    <property type="match status" value="1"/>
</dbReference>
<comment type="catalytic activity">
    <reaction evidence="11">
        <text>L-threonine + hydrogencarbonate + ATP = L-threonylcarbamoyladenylate + diphosphate + H2O</text>
        <dbReference type="Rhea" id="RHEA:36407"/>
        <dbReference type="ChEBI" id="CHEBI:15377"/>
        <dbReference type="ChEBI" id="CHEBI:17544"/>
        <dbReference type="ChEBI" id="CHEBI:30616"/>
        <dbReference type="ChEBI" id="CHEBI:33019"/>
        <dbReference type="ChEBI" id="CHEBI:57926"/>
        <dbReference type="ChEBI" id="CHEBI:73682"/>
        <dbReference type="EC" id="2.7.7.87"/>
    </reaction>
</comment>
<evidence type="ECO:0000256" key="9">
    <source>
        <dbReference type="ARBA" id="ARBA00022840"/>
    </source>
</evidence>
<dbReference type="GO" id="GO:0005524">
    <property type="term" value="F:ATP binding"/>
    <property type="evidence" value="ECO:0007669"/>
    <property type="project" value="UniProtKB-KW"/>
</dbReference>
<dbReference type="PROSITE" id="PS51163">
    <property type="entry name" value="YRDC"/>
    <property type="match status" value="1"/>
</dbReference>
<dbReference type="GO" id="GO:0000049">
    <property type="term" value="F:tRNA binding"/>
    <property type="evidence" value="ECO:0007669"/>
    <property type="project" value="TreeGrafter"/>
</dbReference>
<evidence type="ECO:0000313" key="13">
    <source>
        <dbReference type="EMBL" id="QED23477.1"/>
    </source>
</evidence>
<evidence type="ECO:0000256" key="7">
    <source>
        <dbReference type="ARBA" id="ARBA00022695"/>
    </source>
</evidence>
<feature type="domain" description="YrdC-like" evidence="12">
    <location>
        <begin position="5"/>
        <end position="196"/>
    </location>
</feature>
<proteinExistence type="inferred from homology"/>
<dbReference type="EMBL" id="CP029077">
    <property type="protein sequence ID" value="QED23477.1"/>
    <property type="molecule type" value="Genomic_DNA"/>
</dbReference>
<dbReference type="InterPro" id="IPR050156">
    <property type="entry name" value="TC-AMP_synthase_SUA5"/>
</dbReference>
<dbReference type="InterPro" id="IPR007077">
    <property type="entry name" value="TfoX_C"/>
</dbReference>
<sequence>MITDNEICKKAANILKLGGVVLSKTDTVYGLLADSQNIDAVNKIYEIKNRDYTKKLAIFAPNVEFISQICKVSESAKIVLQNLLPGHFTFILDTNENGQKLFPWLEKFEDKSIGIRIPKDDFITSLMRETGFPISATSANISANPDSSVFENISLEIQNLVDYIVKDDNIIEKEPSSVIDLRNFEKEYKILRNTRYTIDFILLANAILSKTDLIKITNIGEKTRAELFKIGIYCKEDFDKFTATEIYKKLVNLNKKNKHKMLFYALFCAKFDINCMKIPSDIKQIADLEFSKISYNS</sequence>
<keyword evidence="4" id="KW-0963">Cytoplasm</keyword>
<evidence type="ECO:0000313" key="14">
    <source>
        <dbReference type="Proteomes" id="UP000321934"/>
    </source>
</evidence>
<keyword evidence="6" id="KW-0819">tRNA processing</keyword>
<dbReference type="AlphaFoldDB" id="A0A5B8XID5"/>
<evidence type="ECO:0000256" key="3">
    <source>
        <dbReference type="ARBA" id="ARBA00012584"/>
    </source>
</evidence>
<dbReference type="EC" id="2.7.7.87" evidence="3"/>
<dbReference type="GO" id="GO:0005737">
    <property type="term" value="C:cytoplasm"/>
    <property type="evidence" value="ECO:0007669"/>
    <property type="project" value="UniProtKB-SubCell"/>
</dbReference>
<evidence type="ECO:0000256" key="10">
    <source>
        <dbReference type="ARBA" id="ARBA00029774"/>
    </source>
</evidence>
<keyword evidence="9" id="KW-0067">ATP-binding</keyword>
<dbReference type="NCBIfam" id="TIGR00057">
    <property type="entry name" value="L-threonylcarbamoyladenylate synthase"/>
    <property type="match status" value="1"/>
</dbReference>
<accession>A0A5B8XID5</accession>
<evidence type="ECO:0000256" key="4">
    <source>
        <dbReference type="ARBA" id="ARBA00022490"/>
    </source>
</evidence>
<comment type="subcellular location">
    <subcellularLocation>
        <location evidence="1">Cytoplasm</location>
    </subcellularLocation>
</comment>
<dbReference type="Proteomes" id="UP000321934">
    <property type="component" value="Chromosome"/>
</dbReference>
<dbReference type="GO" id="GO:0006450">
    <property type="term" value="P:regulation of translational fidelity"/>
    <property type="evidence" value="ECO:0007669"/>
    <property type="project" value="TreeGrafter"/>
</dbReference>